<name>A0A7D4SJQ3_9GAMM</name>
<dbReference type="EMBL" id="CP054020">
    <property type="protein sequence ID" value="QKI90319.1"/>
    <property type="molecule type" value="Genomic_DNA"/>
</dbReference>
<evidence type="ECO:0000313" key="4">
    <source>
        <dbReference type="Proteomes" id="UP000504724"/>
    </source>
</evidence>
<feature type="transmembrane region" description="Helical" evidence="1">
    <location>
        <begin position="32"/>
        <end position="53"/>
    </location>
</feature>
<dbReference type="KEGG" id="txa:HQN79_06935"/>
<protein>
    <submittedName>
        <fullName evidence="3">DUF4395 domain-containing protein</fullName>
    </submittedName>
</protein>
<feature type="transmembrane region" description="Helical" evidence="1">
    <location>
        <begin position="181"/>
        <end position="203"/>
    </location>
</feature>
<dbReference type="InterPro" id="IPR025508">
    <property type="entry name" value="DUF4395"/>
</dbReference>
<sequence length="247" mass="28986">MVRYHFKNLWFRDKSEEILFINKHAVQLRAGLLLLLPIYMVIVLFTTVLAPTWTVVPNTFVEETFEMTQDWRVIFNVQAFKTVFDYTIPSLVLLYGLFEMISGMFVKTAYLSPTIHLATFLTRNVRPKWEPLKPKRFAWIIGATLVISCLVFFNPDTLARMINALFSETILPTDSNYMPDFIPLLVGLCFILMWLEAIFGFCLGCKVHWLLAKIGIFKEHCYDCMNVDFDQKSWIEERKRIEESLKK</sequence>
<keyword evidence="4" id="KW-1185">Reference proteome</keyword>
<accession>A0A7D4SJQ3</accession>
<feature type="domain" description="DUF4395" evidence="2">
    <location>
        <begin position="90"/>
        <end position="212"/>
    </location>
</feature>
<reference evidence="3 4" key="1">
    <citation type="submission" date="2020-05" db="EMBL/GenBank/DDBJ databases">
        <title>Thiomicrorhabdus sediminis sp.nov. and Thiomicrorhabdus xiamenensis sp.nov., novel sulfur-oxidizing bacteria isolated from coastal sediment.</title>
        <authorList>
            <person name="Liu X."/>
        </authorList>
    </citation>
    <scope>NUCLEOTIDE SEQUENCE [LARGE SCALE GENOMIC DNA]</scope>
    <source>
        <strain evidence="3 4">G2</strain>
    </source>
</reference>
<dbReference type="AlphaFoldDB" id="A0A7D4SJQ3"/>
<evidence type="ECO:0000313" key="3">
    <source>
        <dbReference type="EMBL" id="QKI90319.1"/>
    </source>
</evidence>
<keyword evidence="1" id="KW-1133">Transmembrane helix</keyword>
<gene>
    <name evidence="3" type="ORF">HQN79_06935</name>
</gene>
<evidence type="ECO:0000256" key="1">
    <source>
        <dbReference type="SAM" id="Phobius"/>
    </source>
</evidence>
<feature type="transmembrane region" description="Helical" evidence="1">
    <location>
        <begin position="136"/>
        <end position="153"/>
    </location>
</feature>
<organism evidence="3 4">
    <name type="scientific">Thiomicrorhabdus xiamenensis</name>
    <dbReference type="NCBI Taxonomy" id="2739063"/>
    <lineage>
        <taxon>Bacteria</taxon>
        <taxon>Pseudomonadati</taxon>
        <taxon>Pseudomonadota</taxon>
        <taxon>Gammaproteobacteria</taxon>
        <taxon>Thiotrichales</taxon>
        <taxon>Piscirickettsiaceae</taxon>
        <taxon>Thiomicrorhabdus</taxon>
    </lineage>
</organism>
<dbReference type="Proteomes" id="UP000504724">
    <property type="component" value="Chromosome"/>
</dbReference>
<dbReference type="Pfam" id="PF14340">
    <property type="entry name" value="DUF4395"/>
    <property type="match status" value="1"/>
</dbReference>
<evidence type="ECO:0000259" key="2">
    <source>
        <dbReference type="Pfam" id="PF14340"/>
    </source>
</evidence>
<feature type="transmembrane region" description="Helical" evidence="1">
    <location>
        <begin position="73"/>
        <end position="98"/>
    </location>
</feature>
<keyword evidence="1" id="KW-0812">Transmembrane</keyword>
<keyword evidence="1" id="KW-0472">Membrane</keyword>
<proteinExistence type="predicted"/>